<evidence type="ECO:0000259" key="1">
    <source>
        <dbReference type="PROSITE" id="PS50097"/>
    </source>
</evidence>
<dbReference type="AlphaFoldDB" id="A0A8K0W4J6"/>
<protein>
    <recommendedName>
        <fullName evidence="1">BTB domain-containing protein</fullName>
    </recommendedName>
</protein>
<gene>
    <name evidence="2" type="ORF">FB567DRAFT_600599</name>
</gene>
<dbReference type="InterPro" id="IPR000210">
    <property type="entry name" value="BTB/POZ_dom"/>
</dbReference>
<dbReference type="PROSITE" id="PS50097">
    <property type="entry name" value="BTB"/>
    <property type="match status" value="1"/>
</dbReference>
<evidence type="ECO:0000313" key="3">
    <source>
        <dbReference type="Proteomes" id="UP000813461"/>
    </source>
</evidence>
<dbReference type="CDD" id="cd18186">
    <property type="entry name" value="BTB_POZ_ZBTB_KLHL-like"/>
    <property type="match status" value="1"/>
</dbReference>
<sequence>MLAVIVGKEPRQERFLVHEGIFSARSEFFRRAMNGNWAERDERLIELPEDDPEVFSMYVNFVYTNNIATGPNENPVSVEWCDEEYMLLSELFVLCEKLCDIGGKNAVIRAILAVSHEVTDKHCCFNPFEAAITIMYSGTPKSSLGRKLMADMWTCKSVDYLSRHGDELPKDFLLDLAIARHNNCSHPHKNAAEHAGPDAYLEGIK</sequence>
<dbReference type="EMBL" id="JAGMVJ010000001">
    <property type="protein sequence ID" value="KAH7094899.1"/>
    <property type="molecule type" value="Genomic_DNA"/>
</dbReference>
<dbReference type="SUPFAM" id="SSF54695">
    <property type="entry name" value="POZ domain"/>
    <property type="match status" value="1"/>
</dbReference>
<dbReference type="PANTHER" id="PTHR47843">
    <property type="entry name" value="BTB DOMAIN-CONTAINING PROTEIN-RELATED"/>
    <property type="match status" value="1"/>
</dbReference>
<reference evidence="2" key="1">
    <citation type="journal article" date="2021" name="Nat. Commun.">
        <title>Genetic determinants of endophytism in the Arabidopsis root mycobiome.</title>
        <authorList>
            <person name="Mesny F."/>
            <person name="Miyauchi S."/>
            <person name="Thiergart T."/>
            <person name="Pickel B."/>
            <person name="Atanasova L."/>
            <person name="Karlsson M."/>
            <person name="Huettel B."/>
            <person name="Barry K.W."/>
            <person name="Haridas S."/>
            <person name="Chen C."/>
            <person name="Bauer D."/>
            <person name="Andreopoulos W."/>
            <person name="Pangilinan J."/>
            <person name="LaButti K."/>
            <person name="Riley R."/>
            <person name="Lipzen A."/>
            <person name="Clum A."/>
            <person name="Drula E."/>
            <person name="Henrissat B."/>
            <person name="Kohler A."/>
            <person name="Grigoriev I.V."/>
            <person name="Martin F.M."/>
            <person name="Hacquard S."/>
        </authorList>
    </citation>
    <scope>NUCLEOTIDE SEQUENCE</scope>
    <source>
        <strain evidence="2">MPI-SDFR-AT-0120</strain>
    </source>
</reference>
<name>A0A8K0W4J6_9PLEO</name>
<dbReference type="OrthoDB" id="1022638at2759"/>
<comment type="caution">
    <text evidence="2">The sequence shown here is derived from an EMBL/GenBank/DDBJ whole genome shotgun (WGS) entry which is preliminary data.</text>
</comment>
<organism evidence="2 3">
    <name type="scientific">Paraphoma chrysanthemicola</name>
    <dbReference type="NCBI Taxonomy" id="798071"/>
    <lineage>
        <taxon>Eukaryota</taxon>
        <taxon>Fungi</taxon>
        <taxon>Dikarya</taxon>
        <taxon>Ascomycota</taxon>
        <taxon>Pezizomycotina</taxon>
        <taxon>Dothideomycetes</taxon>
        <taxon>Pleosporomycetidae</taxon>
        <taxon>Pleosporales</taxon>
        <taxon>Pleosporineae</taxon>
        <taxon>Phaeosphaeriaceae</taxon>
        <taxon>Paraphoma</taxon>
    </lineage>
</organism>
<dbReference type="Pfam" id="PF00651">
    <property type="entry name" value="BTB"/>
    <property type="match status" value="1"/>
</dbReference>
<dbReference type="Gene3D" id="3.30.710.10">
    <property type="entry name" value="Potassium Channel Kv1.1, Chain A"/>
    <property type="match status" value="1"/>
</dbReference>
<accession>A0A8K0W4J6</accession>
<dbReference type="Proteomes" id="UP000813461">
    <property type="component" value="Unassembled WGS sequence"/>
</dbReference>
<proteinExistence type="predicted"/>
<dbReference type="InterPro" id="IPR011333">
    <property type="entry name" value="SKP1/BTB/POZ_sf"/>
</dbReference>
<keyword evidence="3" id="KW-1185">Reference proteome</keyword>
<feature type="domain" description="BTB" evidence="1">
    <location>
        <begin position="1"/>
        <end position="71"/>
    </location>
</feature>
<dbReference type="PANTHER" id="PTHR47843:SF2">
    <property type="entry name" value="BTB DOMAIN-CONTAINING PROTEIN"/>
    <property type="match status" value="1"/>
</dbReference>
<evidence type="ECO:0000313" key="2">
    <source>
        <dbReference type="EMBL" id="KAH7094899.1"/>
    </source>
</evidence>